<dbReference type="EMBL" id="CAJNIZ010017903">
    <property type="protein sequence ID" value="CAE7404211.1"/>
    <property type="molecule type" value="Genomic_DNA"/>
</dbReference>
<accession>A0A812QU32</accession>
<evidence type="ECO:0000313" key="2">
    <source>
        <dbReference type="Proteomes" id="UP000649617"/>
    </source>
</evidence>
<gene>
    <name evidence="1" type="primary">NEK7</name>
    <name evidence="1" type="ORF">SPIL2461_LOCUS9970</name>
</gene>
<organism evidence="1 2">
    <name type="scientific">Symbiodinium pilosum</name>
    <name type="common">Dinoflagellate</name>
    <dbReference type="NCBI Taxonomy" id="2952"/>
    <lineage>
        <taxon>Eukaryota</taxon>
        <taxon>Sar</taxon>
        <taxon>Alveolata</taxon>
        <taxon>Dinophyceae</taxon>
        <taxon>Suessiales</taxon>
        <taxon>Symbiodiniaceae</taxon>
        <taxon>Symbiodinium</taxon>
    </lineage>
</organism>
<evidence type="ECO:0000313" key="1">
    <source>
        <dbReference type="EMBL" id="CAE7404211.1"/>
    </source>
</evidence>
<dbReference type="OrthoDB" id="10517458at2759"/>
<name>A0A812QU32_SYMPI</name>
<dbReference type="AlphaFoldDB" id="A0A812QU32"/>
<comment type="caution">
    <text evidence="1">The sequence shown here is derived from an EMBL/GenBank/DDBJ whole genome shotgun (WGS) entry which is preliminary data.</text>
</comment>
<reference evidence="1" key="1">
    <citation type="submission" date="2021-02" db="EMBL/GenBank/DDBJ databases">
        <authorList>
            <person name="Dougan E. K."/>
            <person name="Rhodes N."/>
            <person name="Thang M."/>
            <person name="Chan C."/>
        </authorList>
    </citation>
    <scope>NUCLEOTIDE SEQUENCE</scope>
</reference>
<protein>
    <submittedName>
        <fullName evidence="1">NEK7 protein</fullName>
    </submittedName>
</protein>
<proteinExistence type="predicted"/>
<sequence>MCSELQKAQPLTFHKLSGVPALPGFQENELRAFSDCDKKLEIVNQTVSQTNMKDFRSNICDTFCETSEEPMCEPECLDRVLGFMVFPKTLLLQVMEESAAGKSSHEATTNHETII</sequence>
<keyword evidence="2" id="KW-1185">Reference proteome</keyword>
<dbReference type="Proteomes" id="UP000649617">
    <property type="component" value="Unassembled WGS sequence"/>
</dbReference>